<dbReference type="PANTHER" id="PTHR39957:SF2">
    <property type="entry name" value="GEO11553P1"/>
    <property type="match status" value="1"/>
</dbReference>
<protein>
    <submittedName>
        <fullName evidence="5">Putative conserved secreted protein</fullName>
    </submittedName>
</protein>
<name>A0A1Q3FKT4_CULTA</name>
<evidence type="ECO:0000313" key="5">
    <source>
        <dbReference type="EMBL" id="JAV28114.1"/>
    </source>
</evidence>
<dbReference type="PANTHER" id="PTHR39957">
    <property type="entry name" value="AT09846P1-RELATED"/>
    <property type="match status" value="1"/>
</dbReference>
<dbReference type="InterPro" id="IPR053308">
    <property type="entry name" value="Vago-like"/>
</dbReference>
<dbReference type="SMART" id="SM01318">
    <property type="entry name" value="SVWC"/>
    <property type="match status" value="1"/>
</dbReference>
<keyword evidence="3" id="KW-0732">Signal</keyword>
<feature type="domain" description="Single" evidence="4">
    <location>
        <begin position="37"/>
        <end position="100"/>
    </location>
</feature>
<keyword evidence="2" id="KW-0964">Secreted</keyword>
<reference evidence="5" key="1">
    <citation type="submission" date="2017-01" db="EMBL/GenBank/DDBJ databases">
        <title>A deep insight into the sialotranscriptome of adult male and female Cluex tarsalis mosquitoes.</title>
        <authorList>
            <person name="Ribeiro J.M."/>
            <person name="Moreira F."/>
            <person name="Bernard K.A."/>
            <person name="Calvo E."/>
        </authorList>
    </citation>
    <scope>NUCLEOTIDE SEQUENCE</scope>
    <source>
        <strain evidence="5">Kern County</strain>
        <tissue evidence="5">Salivary glands</tissue>
    </source>
</reference>
<accession>A0A1Q3FKT4</accession>
<feature type="signal peptide" evidence="3">
    <location>
        <begin position="1"/>
        <end position="20"/>
    </location>
</feature>
<evidence type="ECO:0000256" key="3">
    <source>
        <dbReference type="SAM" id="SignalP"/>
    </source>
</evidence>
<feature type="chain" id="PRO_5013066434" evidence="3">
    <location>
        <begin position="21"/>
        <end position="100"/>
    </location>
</feature>
<sequence length="100" mass="11208">MKLLFVVTLLVFCILQYTSGYSRAMANARHSAYPGQCYDGQTKTTVKKGFTKYKNCEKYTCSNDYTLSVTGCLLTTVPKGCRTTRDTSKKYPDCCPKVVC</sequence>
<dbReference type="Pfam" id="PF15430">
    <property type="entry name" value="SVWC"/>
    <property type="match status" value="1"/>
</dbReference>
<organism evidence="5">
    <name type="scientific">Culex tarsalis</name>
    <name type="common">Encephalitis mosquito</name>
    <dbReference type="NCBI Taxonomy" id="7177"/>
    <lineage>
        <taxon>Eukaryota</taxon>
        <taxon>Metazoa</taxon>
        <taxon>Ecdysozoa</taxon>
        <taxon>Arthropoda</taxon>
        <taxon>Hexapoda</taxon>
        <taxon>Insecta</taxon>
        <taxon>Pterygota</taxon>
        <taxon>Neoptera</taxon>
        <taxon>Endopterygota</taxon>
        <taxon>Diptera</taxon>
        <taxon>Nematocera</taxon>
        <taxon>Culicoidea</taxon>
        <taxon>Culicidae</taxon>
        <taxon>Culicinae</taxon>
        <taxon>Culicini</taxon>
        <taxon>Culex</taxon>
        <taxon>Culex</taxon>
    </lineage>
</organism>
<dbReference type="GO" id="GO:0005576">
    <property type="term" value="C:extracellular region"/>
    <property type="evidence" value="ECO:0007669"/>
    <property type="project" value="UniProtKB-SubCell"/>
</dbReference>
<evidence type="ECO:0000256" key="1">
    <source>
        <dbReference type="ARBA" id="ARBA00004613"/>
    </source>
</evidence>
<dbReference type="EMBL" id="GFDL01006931">
    <property type="protein sequence ID" value="JAV28114.1"/>
    <property type="molecule type" value="Transcribed_RNA"/>
</dbReference>
<evidence type="ECO:0000259" key="4">
    <source>
        <dbReference type="SMART" id="SM01318"/>
    </source>
</evidence>
<dbReference type="AlphaFoldDB" id="A0A1Q3FKT4"/>
<proteinExistence type="predicted"/>
<dbReference type="InterPro" id="IPR029277">
    <property type="entry name" value="SVWC_dom"/>
</dbReference>
<evidence type="ECO:0000256" key="2">
    <source>
        <dbReference type="ARBA" id="ARBA00022525"/>
    </source>
</evidence>
<comment type="subcellular location">
    <subcellularLocation>
        <location evidence="1">Secreted</location>
    </subcellularLocation>
</comment>